<proteinExistence type="predicted"/>
<evidence type="ECO:0000256" key="1">
    <source>
        <dbReference type="ARBA" id="ARBA00022723"/>
    </source>
</evidence>
<gene>
    <name evidence="4" type="ORF">MNBD_GAMMA15-2559</name>
</gene>
<evidence type="ECO:0000313" key="4">
    <source>
        <dbReference type="EMBL" id="VAW73696.1"/>
    </source>
</evidence>
<evidence type="ECO:0000259" key="3">
    <source>
        <dbReference type="Pfam" id="PF06155"/>
    </source>
</evidence>
<protein>
    <recommendedName>
        <fullName evidence="3">Gamma-butyrobetaine hydroxylase-like N-terminal domain-containing protein</fullName>
    </recommendedName>
</protein>
<feature type="domain" description="Gamma-butyrobetaine hydroxylase-like N-terminal" evidence="3">
    <location>
        <begin position="11"/>
        <end position="95"/>
    </location>
</feature>
<dbReference type="Gene3D" id="3.30.2020.30">
    <property type="match status" value="1"/>
</dbReference>
<keyword evidence="2" id="KW-0408">Iron</keyword>
<dbReference type="Pfam" id="PF06155">
    <property type="entry name" value="GBBH-like_N"/>
    <property type="match status" value="1"/>
</dbReference>
<dbReference type="InterPro" id="IPR038492">
    <property type="entry name" value="GBBH-like_N_sf"/>
</dbReference>
<reference evidence="4" key="1">
    <citation type="submission" date="2018-06" db="EMBL/GenBank/DDBJ databases">
        <authorList>
            <person name="Zhirakovskaya E."/>
        </authorList>
    </citation>
    <scope>NUCLEOTIDE SEQUENCE</scope>
</reference>
<sequence length="125" mass="14303">MADKHPHPTEINLHQKSRTLEIKFDDGKEYTMTCEYLRVHSPSAEVQGHGPGEGVLQVDKEDVSIKHIEPVGNYAIQFHFDDDHNTGIYAWETLYKLGENMEQNWKDYLARLKEAGAPHSQLGTK</sequence>
<dbReference type="InterPro" id="IPR010376">
    <property type="entry name" value="GBBH-like_N"/>
</dbReference>
<evidence type="ECO:0000256" key="2">
    <source>
        <dbReference type="ARBA" id="ARBA00023004"/>
    </source>
</evidence>
<accession>A0A3B0YZ64</accession>
<dbReference type="PANTHER" id="PTHR35303:SF5">
    <property type="entry name" value="OS02G0197800 PROTEIN"/>
    <property type="match status" value="1"/>
</dbReference>
<dbReference type="EMBL" id="UOFN01000021">
    <property type="protein sequence ID" value="VAW73696.1"/>
    <property type="molecule type" value="Genomic_DNA"/>
</dbReference>
<dbReference type="AlphaFoldDB" id="A0A3B0YZ64"/>
<dbReference type="GO" id="GO:0046872">
    <property type="term" value="F:metal ion binding"/>
    <property type="evidence" value="ECO:0007669"/>
    <property type="project" value="UniProtKB-KW"/>
</dbReference>
<name>A0A3B0YZ64_9ZZZZ</name>
<keyword evidence="1" id="KW-0479">Metal-binding</keyword>
<dbReference type="PANTHER" id="PTHR35303">
    <property type="entry name" value="OS02G0197800 PROTEIN"/>
    <property type="match status" value="1"/>
</dbReference>
<organism evidence="4">
    <name type="scientific">hydrothermal vent metagenome</name>
    <dbReference type="NCBI Taxonomy" id="652676"/>
    <lineage>
        <taxon>unclassified sequences</taxon>
        <taxon>metagenomes</taxon>
        <taxon>ecological metagenomes</taxon>
    </lineage>
</organism>